<dbReference type="Pfam" id="PF04632">
    <property type="entry name" value="FUSC"/>
    <property type="match status" value="1"/>
</dbReference>
<evidence type="ECO:0000313" key="8">
    <source>
        <dbReference type="EMBL" id="RZU41896.1"/>
    </source>
</evidence>
<comment type="caution">
    <text evidence="8">The sequence shown here is derived from an EMBL/GenBank/DDBJ whole genome shotgun (WGS) entry which is preliminary data.</text>
</comment>
<evidence type="ECO:0000313" key="9">
    <source>
        <dbReference type="Proteomes" id="UP000292958"/>
    </source>
</evidence>
<keyword evidence="3" id="KW-1003">Cell membrane</keyword>
<feature type="transmembrane region" description="Helical" evidence="7">
    <location>
        <begin position="447"/>
        <end position="465"/>
    </location>
</feature>
<accession>A0A4V2G4Q3</accession>
<keyword evidence="5 7" id="KW-1133">Transmembrane helix</keyword>
<feature type="transmembrane region" description="Helical" evidence="7">
    <location>
        <begin position="421"/>
        <end position="440"/>
    </location>
</feature>
<evidence type="ECO:0000256" key="2">
    <source>
        <dbReference type="ARBA" id="ARBA00022448"/>
    </source>
</evidence>
<feature type="transmembrane region" description="Helical" evidence="7">
    <location>
        <begin position="28"/>
        <end position="46"/>
    </location>
</feature>
<dbReference type="RefSeq" id="WP_130419732.1">
    <property type="nucleotide sequence ID" value="NZ_SHKW01000001.1"/>
</dbReference>
<feature type="transmembrane region" description="Helical" evidence="7">
    <location>
        <begin position="151"/>
        <end position="173"/>
    </location>
</feature>
<dbReference type="AlphaFoldDB" id="A0A4V2G4Q3"/>
<dbReference type="InterPro" id="IPR006726">
    <property type="entry name" value="PHBA_efflux_AaeB/fusaric-R"/>
</dbReference>
<proteinExistence type="predicted"/>
<protein>
    <submittedName>
        <fullName evidence="8">Multidrug resistance protein MdtO</fullName>
    </submittedName>
</protein>
<dbReference type="EMBL" id="SHKW01000001">
    <property type="protein sequence ID" value="RZU41896.1"/>
    <property type="molecule type" value="Genomic_DNA"/>
</dbReference>
<dbReference type="PANTHER" id="PTHR30509:SF9">
    <property type="entry name" value="MULTIDRUG RESISTANCE PROTEIN MDTO"/>
    <property type="match status" value="1"/>
</dbReference>
<feature type="transmembrane region" description="Helical" evidence="7">
    <location>
        <begin position="371"/>
        <end position="390"/>
    </location>
</feature>
<feature type="transmembrane region" description="Helical" evidence="7">
    <location>
        <begin position="397"/>
        <end position="415"/>
    </location>
</feature>
<dbReference type="GO" id="GO:0022857">
    <property type="term" value="F:transmembrane transporter activity"/>
    <property type="evidence" value="ECO:0007669"/>
    <property type="project" value="InterPro"/>
</dbReference>
<keyword evidence="2" id="KW-0813">Transport</keyword>
<dbReference type="GO" id="GO:0005886">
    <property type="term" value="C:plasma membrane"/>
    <property type="evidence" value="ECO:0007669"/>
    <property type="project" value="UniProtKB-SubCell"/>
</dbReference>
<dbReference type="PANTHER" id="PTHR30509">
    <property type="entry name" value="P-HYDROXYBENZOIC ACID EFFLUX PUMP SUBUNIT-RELATED"/>
    <property type="match status" value="1"/>
</dbReference>
<evidence type="ECO:0000256" key="7">
    <source>
        <dbReference type="SAM" id="Phobius"/>
    </source>
</evidence>
<evidence type="ECO:0000256" key="3">
    <source>
        <dbReference type="ARBA" id="ARBA00022475"/>
    </source>
</evidence>
<organism evidence="8 9">
    <name type="scientific">Edaphobacter modestus</name>
    <dbReference type="NCBI Taxonomy" id="388466"/>
    <lineage>
        <taxon>Bacteria</taxon>
        <taxon>Pseudomonadati</taxon>
        <taxon>Acidobacteriota</taxon>
        <taxon>Terriglobia</taxon>
        <taxon>Terriglobales</taxon>
        <taxon>Acidobacteriaceae</taxon>
        <taxon>Edaphobacter</taxon>
    </lineage>
</organism>
<evidence type="ECO:0000256" key="6">
    <source>
        <dbReference type="ARBA" id="ARBA00023136"/>
    </source>
</evidence>
<feature type="transmembrane region" description="Helical" evidence="7">
    <location>
        <begin position="128"/>
        <end position="145"/>
    </location>
</feature>
<evidence type="ECO:0000256" key="5">
    <source>
        <dbReference type="ARBA" id="ARBA00022989"/>
    </source>
</evidence>
<name>A0A4V2G4Q3_9BACT</name>
<evidence type="ECO:0000256" key="1">
    <source>
        <dbReference type="ARBA" id="ARBA00004651"/>
    </source>
</evidence>
<comment type="subcellular location">
    <subcellularLocation>
        <location evidence="1">Cell membrane</location>
        <topology evidence="1">Multi-pass membrane protein</topology>
    </subcellularLocation>
</comment>
<dbReference type="Proteomes" id="UP000292958">
    <property type="component" value="Unassembled WGS sequence"/>
</dbReference>
<feature type="transmembrane region" description="Helical" evidence="7">
    <location>
        <begin position="98"/>
        <end position="116"/>
    </location>
</feature>
<evidence type="ECO:0000256" key="4">
    <source>
        <dbReference type="ARBA" id="ARBA00022692"/>
    </source>
</evidence>
<feature type="transmembrane region" description="Helical" evidence="7">
    <location>
        <begin position="477"/>
        <end position="495"/>
    </location>
</feature>
<dbReference type="OrthoDB" id="105720at2"/>
<keyword evidence="9" id="KW-1185">Reference proteome</keyword>
<gene>
    <name evidence="8" type="ORF">BDD14_3438</name>
</gene>
<feature type="transmembrane region" description="Helical" evidence="7">
    <location>
        <begin position="67"/>
        <end position="92"/>
    </location>
</feature>
<reference evidence="8 9" key="1">
    <citation type="submission" date="2019-02" db="EMBL/GenBank/DDBJ databases">
        <title>Genomic Encyclopedia of Archaeal and Bacterial Type Strains, Phase II (KMG-II): from individual species to whole genera.</title>
        <authorList>
            <person name="Goeker M."/>
        </authorList>
    </citation>
    <scope>NUCLEOTIDE SEQUENCE [LARGE SCALE GENOMIC DNA]</scope>
    <source>
        <strain evidence="8 9">DSM 18101</strain>
    </source>
</reference>
<sequence>MAPPVDDALPQNNAWTLLTRYSPERLSFALRLALICALVALVAEIYKTPEIALTTYVVFFLNKPDRVESIVLSIAFTIIITVIVGFLLVIASPVLASIPLRVGAMAAISFTLLFLVSASKLKPIGSTLTLIIAYALDLLGSVPLGELVTRAFLYTLLFVAIPAAVSIVINLLFGAAPRSLAQKDFAARLCTAAKALQTDEESIRELKQLLAEGDEETQKELKLSSIEHSSRPEDLDALKASSDGVVTILSAVQLMVTEPDALPSTETRSAMQSTLLQMAAIFEKGGYPALVEPIPVEGGSADLVCSSIMFFNAGLSQFGERRPSSKEKKAKSGFFLPNAFSNPEHVQYAFKTTLAAMTCYLIYSVLNWPGIHTALITCFIVSLGTVAESVEKLRLRILGCMVGTVAGLGVMIGIIPRTTDIGHLMVVVFAGAFIGAWIAAGSPRISYAGLQFAFAYFLCAIQGSSPAFNMVVARDRVIGIFLGILVSYFISTRLWPASIAPHIDEGLKTAQKQLQEIYQLSNPWQRRRVAAETQALLHKIETDIQLAGYEPPSIRPTTAWRRARRNAVRAAQRLDIALFARSELKDSGKEPAADNAALSELSDARSHSFQLALSRIDQSEEHA</sequence>
<keyword evidence="4 7" id="KW-0812">Transmembrane</keyword>
<keyword evidence="6 7" id="KW-0472">Membrane</keyword>